<reference evidence="2" key="1">
    <citation type="submission" date="2020-11" db="EMBL/GenBank/DDBJ databases">
        <title>Chlorella ohadii genome sequencing and assembly.</title>
        <authorList>
            <person name="Murik O."/>
            <person name="Treves H."/>
            <person name="Kedem I."/>
            <person name="Shotland Y."/>
            <person name="Kaplan A."/>
        </authorList>
    </citation>
    <scope>NUCLEOTIDE SEQUENCE</scope>
    <source>
        <strain evidence="2">1</strain>
    </source>
</reference>
<evidence type="ECO:0000313" key="2">
    <source>
        <dbReference type="EMBL" id="KAI7837846.1"/>
    </source>
</evidence>
<dbReference type="SUPFAM" id="SSF53955">
    <property type="entry name" value="Lysozyme-like"/>
    <property type="match status" value="1"/>
</dbReference>
<dbReference type="InterPro" id="IPR000400">
    <property type="entry name" value="Glyco_hydro_46"/>
</dbReference>
<keyword evidence="3" id="KW-1185">Reference proteome</keyword>
<sequence>MHCWHLPPVPTSVQPPPAPPPRPPPPRPPAPPYSFVPLSADQRRRADELVTVFENSSTEPKYNFAADLGDGRGITFGRAGFTTGTGDGLWVVNRYVQAKPVNNTLAPYVPALARILAERTGNASALSEAEEYGVPINDTTGLDGFAEAVQALGGDPLFRQVQDSAMDSLYYNPSQRASAALGLRLPLSKAQLYDTWVQHGSADPQSPVFARSANGIISYVDKKLGGYPLQGVNETLWLEAGAFQLDRPLRLLWDRCTALDPQVGYHPRGPCTNQSAGVLSVGGVDYGSFDIP</sequence>
<feature type="compositionally biased region" description="Pro residues" evidence="1">
    <location>
        <begin position="7"/>
        <end position="34"/>
    </location>
</feature>
<evidence type="ECO:0000256" key="1">
    <source>
        <dbReference type="SAM" id="MobiDB-lite"/>
    </source>
</evidence>
<evidence type="ECO:0000313" key="3">
    <source>
        <dbReference type="Proteomes" id="UP001205105"/>
    </source>
</evidence>
<comment type="caution">
    <text evidence="2">The sequence shown here is derived from an EMBL/GenBank/DDBJ whole genome shotgun (WGS) entry which is preliminary data.</text>
</comment>
<dbReference type="Pfam" id="PF01374">
    <property type="entry name" value="Glyco_hydro_46"/>
    <property type="match status" value="1"/>
</dbReference>
<protein>
    <submittedName>
        <fullName evidence="2">Uncharacterized protein</fullName>
    </submittedName>
</protein>
<dbReference type="Proteomes" id="UP001205105">
    <property type="component" value="Unassembled WGS sequence"/>
</dbReference>
<dbReference type="Gene3D" id="1.20.141.10">
    <property type="entry name" value="Chitosanase, subunit A, domain 1"/>
    <property type="match status" value="1"/>
</dbReference>
<dbReference type="InterPro" id="IPR023099">
    <property type="entry name" value="Glyco_hydro_46_N"/>
</dbReference>
<dbReference type="EMBL" id="JADXDR010000142">
    <property type="protein sequence ID" value="KAI7837846.1"/>
    <property type="molecule type" value="Genomic_DNA"/>
</dbReference>
<gene>
    <name evidence="2" type="ORF">COHA_008334</name>
</gene>
<proteinExistence type="predicted"/>
<feature type="region of interest" description="Disordered" evidence="1">
    <location>
        <begin position="1"/>
        <end position="34"/>
    </location>
</feature>
<dbReference type="InterPro" id="IPR023346">
    <property type="entry name" value="Lysozyme-like_dom_sf"/>
</dbReference>
<dbReference type="GO" id="GO:0005975">
    <property type="term" value="P:carbohydrate metabolic process"/>
    <property type="evidence" value="ECO:0007669"/>
    <property type="project" value="InterPro"/>
</dbReference>
<name>A0AAD5GYX3_9CHLO</name>
<dbReference type="AlphaFoldDB" id="A0AAD5GYX3"/>
<accession>A0AAD5GYX3</accession>
<dbReference type="GO" id="GO:0005576">
    <property type="term" value="C:extracellular region"/>
    <property type="evidence" value="ECO:0007669"/>
    <property type="project" value="InterPro"/>
</dbReference>
<dbReference type="Gene3D" id="3.30.386.10">
    <property type="entry name" value="Chitosanase, subunit A, domain 2"/>
    <property type="match status" value="1"/>
</dbReference>
<dbReference type="GO" id="GO:0016977">
    <property type="term" value="F:chitosanase activity"/>
    <property type="evidence" value="ECO:0007669"/>
    <property type="project" value="InterPro"/>
</dbReference>
<organism evidence="2 3">
    <name type="scientific">Chlorella ohadii</name>
    <dbReference type="NCBI Taxonomy" id="2649997"/>
    <lineage>
        <taxon>Eukaryota</taxon>
        <taxon>Viridiplantae</taxon>
        <taxon>Chlorophyta</taxon>
        <taxon>core chlorophytes</taxon>
        <taxon>Trebouxiophyceae</taxon>
        <taxon>Chlorellales</taxon>
        <taxon>Chlorellaceae</taxon>
        <taxon>Chlorella clade</taxon>
        <taxon>Chlorella</taxon>
    </lineage>
</organism>